<proteinExistence type="predicted"/>
<evidence type="ECO:0000313" key="2">
    <source>
        <dbReference type="Proteomes" id="UP000027337"/>
    </source>
</evidence>
<gene>
    <name evidence="1" type="ORF">PM02_00950</name>
</gene>
<accession>A0A061SXM7</accession>
<comment type="caution">
    <text evidence="1">The sequence shown here is derived from an EMBL/GenBank/DDBJ whole genome shotgun (WGS) entry which is preliminary data.</text>
</comment>
<dbReference type="EMBL" id="JEMU01000001">
    <property type="protein sequence ID" value="KAJ05043.1"/>
    <property type="molecule type" value="Genomic_DNA"/>
</dbReference>
<dbReference type="STRING" id="83219.PM02_00950"/>
<dbReference type="AlphaFoldDB" id="A0A061SXM7"/>
<name>A0A061SXM7_9RHOB</name>
<protein>
    <submittedName>
        <fullName evidence="1">Uncharacterized protein</fullName>
    </submittedName>
</protein>
<evidence type="ECO:0000313" key="1">
    <source>
        <dbReference type="EMBL" id="KAJ05043.1"/>
    </source>
</evidence>
<dbReference type="Proteomes" id="UP000027337">
    <property type="component" value="Unassembled WGS sequence"/>
</dbReference>
<sequence length="81" mass="8468">MARGGIDALILRRRTWNTARFAPDPGGGSQSGTALDLGITVARISTVAHSRLPWEAGSDANRIAGRSGAQSVQQRNPVSGK</sequence>
<organism evidence="1 2">
    <name type="scientific">Sulfitobacter mediterraneus</name>
    <dbReference type="NCBI Taxonomy" id="83219"/>
    <lineage>
        <taxon>Bacteria</taxon>
        <taxon>Pseudomonadati</taxon>
        <taxon>Pseudomonadota</taxon>
        <taxon>Alphaproteobacteria</taxon>
        <taxon>Rhodobacterales</taxon>
        <taxon>Roseobacteraceae</taxon>
        <taxon>Sulfitobacter</taxon>
    </lineage>
</organism>
<keyword evidence="2" id="KW-1185">Reference proteome</keyword>
<reference evidence="1 2" key="1">
    <citation type="journal article" date="2014" name="Genome Announc.">
        <title>Draft Genome Sequences of Two Isolates of the Roseobacter Group, Sulfitobacter sp. Strains 3SOLIMAR09 and 1FIGIMAR09, from Harbors of Mallorca Island (Mediterranean Sea).</title>
        <authorList>
            <person name="Mas-Llado M."/>
            <person name="Pina-Villalonga J.M."/>
            <person name="Brunet-Galmes I."/>
            <person name="Nogales B."/>
            <person name="Bosch R."/>
        </authorList>
    </citation>
    <scope>NUCLEOTIDE SEQUENCE [LARGE SCALE GENOMIC DNA]</scope>
    <source>
        <strain evidence="1 2">1FIGIMAR09</strain>
    </source>
</reference>